<dbReference type="PRINTS" id="PR00633">
    <property type="entry name" value="RCCNDNSATION"/>
</dbReference>
<feature type="repeat" description="RCC1" evidence="2">
    <location>
        <begin position="299"/>
        <end position="349"/>
    </location>
</feature>
<evidence type="ECO:0000256" key="2">
    <source>
        <dbReference type="PROSITE-ProRule" id="PRU00235"/>
    </source>
</evidence>
<protein>
    <submittedName>
        <fullName evidence="5">UVR8 protein</fullName>
    </submittedName>
</protein>
<gene>
    <name evidence="5" type="primary">UVR8</name>
    <name evidence="5" type="ORF">SNEC2469_LOCUS24853</name>
</gene>
<feature type="non-terminal residue" evidence="5">
    <location>
        <position position="1"/>
    </location>
</feature>
<dbReference type="InterPro" id="IPR000408">
    <property type="entry name" value="Reg_chr_condens"/>
</dbReference>
<name>A0A812ZJ02_9DINO</name>
<feature type="repeat" description="RCC1" evidence="2">
    <location>
        <begin position="60"/>
        <end position="110"/>
    </location>
</feature>
<dbReference type="PROSITE" id="PS00626">
    <property type="entry name" value="RCC1_2"/>
    <property type="match status" value="2"/>
</dbReference>
<keyword evidence="1" id="KW-0677">Repeat</keyword>
<sequence>QPVLCPNRHYCPEGSAEPLPCPPGHVCKGQDLEALVNGTWGDLVPLAAGHHHTLVVSNLGQIWAAGYNNDGQLGTGGTVEQHAFLQVAFDGKKFVAVAAGVSHSAAITDSGELWTWGRNSEGQLGIGDTTNRHTPAKVSVNGQKIVAVAAGFWHTSAITDSGAAMTMASLALVNVNGQKIVAVAAGTAYTGAITDSGELWTWGKNHLGQLGVGDTKDRHTPDKVSVNGKKIVAMAAGAYHTAAITDSGELWTWGHNAHGRLGIVGTKDRHAPVKMSMNGQKMVAVAARGSHTAAITDSGELWTWGHNSYGQLGVGDTTHRHFPGKVSVNGQKMVAVAAGGVQTAAITDSGVLWTWGDNGHGRLGIGDTTNRHSPVKAALPVKIGEMHDSPCWSLEGRASSVLGEAFLAATWGSKIPQLRRCSALRGQLATFQQECRVQVGAWEATPCPAGYFCAAERVAPCAAGLLEDGGEGPSDTPQVKDFRASGNRGATDLRWWDTALDFRGTEARGIWRGLTIVSALAAGSFLFGIRMRGNSQVTQYDHSGRKVLKIRSPNISIHD</sequence>
<feature type="repeat" description="RCC1" evidence="2">
    <location>
        <begin position="197"/>
        <end position="247"/>
    </location>
</feature>
<keyword evidence="3" id="KW-0472">Membrane</keyword>
<dbReference type="Pfam" id="PF25390">
    <property type="entry name" value="WD40_RLD"/>
    <property type="match status" value="1"/>
</dbReference>
<dbReference type="AlphaFoldDB" id="A0A812ZJ02"/>
<proteinExistence type="predicted"/>
<dbReference type="InterPro" id="IPR058923">
    <property type="entry name" value="RCC1-like_dom"/>
</dbReference>
<evidence type="ECO:0000313" key="6">
    <source>
        <dbReference type="Proteomes" id="UP000601435"/>
    </source>
</evidence>
<dbReference type="OrthoDB" id="10256179at2759"/>
<dbReference type="PANTHER" id="PTHR22870:SF408">
    <property type="entry name" value="OS09G0560450 PROTEIN"/>
    <property type="match status" value="1"/>
</dbReference>
<keyword evidence="3" id="KW-0812">Transmembrane</keyword>
<reference evidence="5" key="1">
    <citation type="submission" date="2021-02" db="EMBL/GenBank/DDBJ databases">
        <authorList>
            <person name="Dougan E. K."/>
            <person name="Rhodes N."/>
            <person name="Thang M."/>
            <person name="Chan C."/>
        </authorList>
    </citation>
    <scope>NUCLEOTIDE SEQUENCE</scope>
</reference>
<dbReference type="Pfam" id="PF00415">
    <property type="entry name" value="RCC1"/>
    <property type="match status" value="2"/>
</dbReference>
<feature type="repeat" description="RCC1" evidence="2">
    <location>
        <begin position="111"/>
        <end position="161"/>
    </location>
</feature>
<dbReference type="InterPro" id="IPR051210">
    <property type="entry name" value="Ub_ligase/GEF_domain"/>
</dbReference>
<dbReference type="Proteomes" id="UP000601435">
    <property type="component" value="Unassembled WGS sequence"/>
</dbReference>
<feature type="non-terminal residue" evidence="5">
    <location>
        <position position="559"/>
    </location>
</feature>
<evidence type="ECO:0000259" key="4">
    <source>
        <dbReference type="Pfam" id="PF25390"/>
    </source>
</evidence>
<feature type="domain" description="RCC1-like" evidence="4">
    <location>
        <begin position="176"/>
        <end position="413"/>
    </location>
</feature>
<evidence type="ECO:0000313" key="5">
    <source>
        <dbReference type="EMBL" id="CAE7831111.1"/>
    </source>
</evidence>
<organism evidence="5 6">
    <name type="scientific">Symbiodinium necroappetens</name>
    <dbReference type="NCBI Taxonomy" id="1628268"/>
    <lineage>
        <taxon>Eukaryota</taxon>
        <taxon>Sar</taxon>
        <taxon>Alveolata</taxon>
        <taxon>Dinophyceae</taxon>
        <taxon>Suessiales</taxon>
        <taxon>Symbiodiniaceae</taxon>
        <taxon>Symbiodinium</taxon>
    </lineage>
</organism>
<dbReference type="PROSITE" id="PS50012">
    <property type="entry name" value="RCC1_3"/>
    <property type="match status" value="5"/>
</dbReference>
<dbReference type="PANTHER" id="PTHR22870">
    <property type="entry name" value="REGULATOR OF CHROMOSOME CONDENSATION"/>
    <property type="match status" value="1"/>
</dbReference>
<comment type="caution">
    <text evidence="5">The sequence shown here is derived from an EMBL/GenBank/DDBJ whole genome shotgun (WGS) entry which is preliminary data.</text>
</comment>
<feature type="repeat" description="RCC1" evidence="2">
    <location>
        <begin position="248"/>
        <end position="298"/>
    </location>
</feature>
<dbReference type="InterPro" id="IPR009091">
    <property type="entry name" value="RCC1/BLIP-II"/>
</dbReference>
<dbReference type="Gene3D" id="2.130.10.30">
    <property type="entry name" value="Regulator of chromosome condensation 1/beta-lactamase-inhibitor protein II"/>
    <property type="match status" value="2"/>
</dbReference>
<dbReference type="EMBL" id="CAJNJA010048417">
    <property type="protein sequence ID" value="CAE7831111.1"/>
    <property type="molecule type" value="Genomic_DNA"/>
</dbReference>
<feature type="transmembrane region" description="Helical" evidence="3">
    <location>
        <begin position="510"/>
        <end position="529"/>
    </location>
</feature>
<evidence type="ECO:0000256" key="3">
    <source>
        <dbReference type="SAM" id="Phobius"/>
    </source>
</evidence>
<evidence type="ECO:0000256" key="1">
    <source>
        <dbReference type="ARBA" id="ARBA00022737"/>
    </source>
</evidence>
<dbReference type="SUPFAM" id="SSF50985">
    <property type="entry name" value="RCC1/BLIP-II"/>
    <property type="match status" value="2"/>
</dbReference>
<keyword evidence="6" id="KW-1185">Reference proteome</keyword>
<accession>A0A812ZJ02</accession>
<keyword evidence="3" id="KW-1133">Transmembrane helix</keyword>